<feature type="transmembrane region" description="Helical" evidence="2">
    <location>
        <begin position="12"/>
        <end position="32"/>
    </location>
</feature>
<dbReference type="Proteomes" id="UP000450000">
    <property type="component" value="Unassembled WGS sequence"/>
</dbReference>
<accession>A0A6N7L036</accession>
<evidence type="ECO:0000313" key="3">
    <source>
        <dbReference type="EMBL" id="MQS17212.1"/>
    </source>
</evidence>
<proteinExistence type="predicted"/>
<evidence type="ECO:0000256" key="1">
    <source>
        <dbReference type="SAM" id="MobiDB-lite"/>
    </source>
</evidence>
<organism evidence="3 4">
    <name type="scientific">Streptomyces kaniharaensis</name>
    <dbReference type="NCBI Taxonomy" id="212423"/>
    <lineage>
        <taxon>Bacteria</taxon>
        <taxon>Bacillati</taxon>
        <taxon>Actinomycetota</taxon>
        <taxon>Actinomycetes</taxon>
        <taxon>Kitasatosporales</taxon>
        <taxon>Streptomycetaceae</taxon>
        <taxon>Streptomyces</taxon>
    </lineage>
</organism>
<reference evidence="3 4" key="1">
    <citation type="submission" date="2019-09" db="EMBL/GenBank/DDBJ databases">
        <title>Genome Sequences of Streptomyces kaniharaensis ATCC 21070.</title>
        <authorList>
            <person name="Zhu W."/>
            <person name="De Crecy-Lagard V."/>
            <person name="Richards N.G."/>
        </authorList>
    </citation>
    <scope>NUCLEOTIDE SEQUENCE [LARGE SCALE GENOMIC DNA]</scope>
    <source>
        <strain evidence="3 4">SF-557</strain>
    </source>
</reference>
<name>A0A6N7L036_9ACTN</name>
<gene>
    <name evidence="3" type="ORF">F7Q99_34795</name>
</gene>
<protein>
    <submittedName>
        <fullName evidence="3">DUF2637 domain-containing protein</fullName>
    </submittedName>
</protein>
<feature type="transmembrane region" description="Helical" evidence="2">
    <location>
        <begin position="123"/>
        <end position="141"/>
    </location>
</feature>
<feature type="region of interest" description="Disordered" evidence="1">
    <location>
        <begin position="312"/>
        <end position="343"/>
    </location>
</feature>
<dbReference type="EMBL" id="WBOF01000004">
    <property type="protein sequence ID" value="MQS17212.1"/>
    <property type="molecule type" value="Genomic_DNA"/>
</dbReference>
<evidence type="ECO:0000313" key="4">
    <source>
        <dbReference type="Proteomes" id="UP000450000"/>
    </source>
</evidence>
<feature type="compositionally biased region" description="Low complexity" evidence="1">
    <location>
        <begin position="312"/>
        <end position="329"/>
    </location>
</feature>
<keyword evidence="2" id="KW-1133">Transmembrane helix</keyword>
<dbReference type="AlphaFoldDB" id="A0A6N7L036"/>
<keyword evidence="4" id="KW-1185">Reference proteome</keyword>
<comment type="caution">
    <text evidence="3">The sequence shown here is derived from an EMBL/GenBank/DDBJ whole genome shotgun (WGS) entry which is preliminary data.</text>
</comment>
<sequence length="476" mass="51086">MPGTTLPITELLTSWQFIAGAIVLTLGPALALRRRRALHAALDDKQRSAAADLHGRRLEDRLTMVIAAAAAALSATGLRRVGRHQMGLSDPFDLLPFVALDIAAMVCGRRARRRARAGEGPGLSGVLFWVLAGTSSLFSAAEAASPLGAVVRAVWPVLAAVLWELGSLEERRAARSSRARPDRRLALVRLFHPVEAVRVALLLAARQDLAQEEATAEVRVSRAAFRWYRLRRAQEAVRKAGRPTRWAYRLLEARADSRAQTASERARCADPAVLEQVVGRLQLRVRQAEWAGMNLRSAAAFEAMRGTLIGAAGTVPPHTGTTHTGTPDDPASPEEPQVESGMGATDGMTDVLTDAEVEERFVRLVPLRSDGKLAWGINKCASAVGIGTPRARKFHKSQDTWLPAAVTRYGTGTAAPLERHVDQALALANAAPEPPDTEGQSTAQTFDDELLLAGLTDGYQVLPGSTLLVPAGAGRR</sequence>
<keyword evidence="2" id="KW-0812">Transmembrane</keyword>
<evidence type="ECO:0000256" key="2">
    <source>
        <dbReference type="SAM" id="Phobius"/>
    </source>
</evidence>
<keyword evidence="2" id="KW-0472">Membrane</keyword>